<dbReference type="SUPFAM" id="SSF48726">
    <property type="entry name" value="Immunoglobulin"/>
    <property type="match status" value="2"/>
</dbReference>
<evidence type="ECO:0000256" key="2">
    <source>
        <dbReference type="ARBA" id="ARBA00022475"/>
    </source>
</evidence>
<keyword evidence="8" id="KW-1133">Transmembrane helix</keyword>
<evidence type="ECO:0000256" key="6">
    <source>
        <dbReference type="ARBA" id="ARBA00023157"/>
    </source>
</evidence>
<dbReference type="InterPro" id="IPR052051">
    <property type="entry name" value="TCR_complex_component"/>
</dbReference>
<dbReference type="InterPro" id="IPR007110">
    <property type="entry name" value="Ig-like_dom"/>
</dbReference>
<dbReference type="GO" id="GO:0005886">
    <property type="term" value="C:plasma membrane"/>
    <property type="evidence" value="ECO:0007669"/>
    <property type="project" value="UniProtKB-SubCell"/>
</dbReference>
<evidence type="ECO:0000256" key="8">
    <source>
        <dbReference type="SAM" id="Phobius"/>
    </source>
</evidence>
<dbReference type="Proteomes" id="UP000265000">
    <property type="component" value="Unplaced"/>
</dbReference>
<reference evidence="10" key="2">
    <citation type="submission" date="2025-09" db="UniProtKB">
        <authorList>
            <consortium name="Ensembl"/>
        </authorList>
    </citation>
    <scope>IDENTIFICATION</scope>
</reference>
<keyword evidence="6" id="KW-1015">Disulfide bond</keyword>
<dbReference type="Pfam" id="PF07686">
    <property type="entry name" value="V-set"/>
    <property type="match status" value="2"/>
</dbReference>
<keyword evidence="3" id="KW-0732">Signal</keyword>
<evidence type="ECO:0000256" key="1">
    <source>
        <dbReference type="ARBA" id="ARBA00004236"/>
    </source>
</evidence>
<dbReference type="InterPro" id="IPR013106">
    <property type="entry name" value="Ig_V-set"/>
</dbReference>
<accession>A0A3Q2NWX1</accession>
<dbReference type="PANTHER" id="PTHR19433:SF127">
    <property type="entry name" value="NITR9"/>
    <property type="match status" value="1"/>
</dbReference>
<keyword evidence="11" id="KW-1185">Reference proteome</keyword>
<dbReference type="SMART" id="SM00409">
    <property type="entry name" value="IG"/>
    <property type="match status" value="2"/>
</dbReference>
<comment type="subcellular location">
    <subcellularLocation>
        <location evidence="1">Cell membrane</location>
    </subcellularLocation>
</comment>
<dbReference type="InterPro" id="IPR013783">
    <property type="entry name" value="Ig-like_fold"/>
</dbReference>
<dbReference type="PROSITE" id="PS50835">
    <property type="entry name" value="IG_LIKE"/>
    <property type="match status" value="2"/>
</dbReference>
<dbReference type="InterPro" id="IPR003599">
    <property type="entry name" value="Ig_sub"/>
</dbReference>
<feature type="domain" description="Ig-like" evidence="9">
    <location>
        <begin position="25"/>
        <end position="128"/>
    </location>
</feature>
<keyword evidence="8" id="KW-0812">Transmembrane</keyword>
<sequence length="283" mass="31681">MVYFLMISYIVFGLVYWTAVIHSGPVNQDSGVRSAVAGENVLLRCFHASQASMHFSWYRQTLGGSPKLLANIYKYDEPSKAFHLLEKNPRFSVERGEGINHLHISNVQLSDSATYYCGSSHTNVVEFGKGVFLSVEGQKHLEIIQEPTSETIQPGCSVTFNCTVHTRTCEEGHVVHWFRHGTHLAVLHTHRNHCEISSAQQHSSQSCVYHLQKNNLSSSDAGTYYCVVAACGEMLFGSGSKLHIDAKEQVSQTESFFGLLVFRSIILLLLLMICCVLFLRILH</sequence>
<evidence type="ECO:0000313" key="10">
    <source>
        <dbReference type="Ensembl" id="ENSFHEP00000003969.1"/>
    </source>
</evidence>
<feature type="transmembrane region" description="Helical" evidence="8">
    <location>
        <begin position="256"/>
        <end position="279"/>
    </location>
</feature>
<dbReference type="GeneTree" id="ENSGT01030000234530"/>
<protein>
    <recommendedName>
        <fullName evidence="9">Ig-like domain-containing protein</fullName>
    </recommendedName>
</protein>
<dbReference type="InterPro" id="IPR036179">
    <property type="entry name" value="Ig-like_dom_sf"/>
</dbReference>
<dbReference type="SMART" id="SM00406">
    <property type="entry name" value="IGv"/>
    <property type="match status" value="2"/>
</dbReference>
<dbReference type="Ensembl" id="ENSFHET00000009677.1">
    <property type="protein sequence ID" value="ENSFHEP00000003969.1"/>
    <property type="gene ID" value="ENSFHEG00000004851.1"/>
</dbReference>
<evidence type="ECO:0000256" key="7">
    <source>
        <dbReference type="ARBA" id="ARBA00023180"/>
    </source>
</evidence>
<organism evidence="10 11">
    <name type="scientific">Fundulus heteroclitus</name>
    <name type="common">Killifish</name>
    <name type="synonym">Mummichog</name>
    <dbReference type="NCBI Taxonomy" id="8078"/>
    <lineage>
        <taxon>Eukaryota</taxon>
        <taxon>Metazoa</taxon>
        <taxon>Chordata</taxon>
        <taxon>Craniata</taxon>
        <taxon>Vertebrata</taxon>
        <taxon>Euteleostomi</taxon>
        <taxon>Actinopterygii</taxon>
        <taxon>Neopterygii</taxon>
        <taxon>Teleostei</taxon>
        <taxon>Neoteleostei</taxon>
        <taxon>Acanthomorphata</taxon>
        <taxon>Ovalentaria</taxon>
        <taxon>Atherinomorphae</taxon>
        <taxon>Cyprinodontiformes</taxon>
        <taxon>Fundulidae</taxon>
        <taxon>Fundulus</taxon>
    </lineage>
</organism>
<dbReference type="GO" id="GO:0002376">
    <property type="term" value="P:immune system process"/>
    <property type="evidence" value="ECO:0007669"/>
    <property type="project" value="UniProtKB-KW"/>
</dbReference>
<keyword evidence="7" id="KW-0325">Glycoprotein</keyword>
<reference evidence="10" key="1">
    <citation type="submission" date="2025-08" db="UniProtKB">
        <authorList>
            <consortium name="Ensembl"/>
        </authorList>
    </citation>
    <scope>IDENTIFICATION</scope>
</reference>
<dbReference type="PANTHER" id="PTHR19433">
    <property type="entry name" value="T-CELL RECEPTOR ALPHA CHAIN V REGION-RELATED"/>
    <property type="match status" value="1"/>
</dbReference>
<keyword evidence="5 8" id="KW-0472">Membrane</keyword>
<evidence type="ECO:0000259" key="9">
    <source>
        <dbReference type="PROSITE" id="PS50835"/>
    </source>
</evidence>
<keyword evidence="4" id="KW-0391">Immunity</keyword>
<dbReference type="CDD" id="cd00099">
    <property type="entry name" value="IgV"/>
    <property type="match status" value="1"/>
</dbReference>
<evidence type="ECO:0000256" key="4">
    <source>
        <dbReference type="ARBA" id="ARBA00022859"/>
    </source>
</evidence>
<evidence type="ECO:0000313" key="11">
    <source>
        <dbReference type="Proteomes" id="UP000265000"/>
    </source>
</evidence>
<proteinExistence type="predicted"/>
<evidence type="ECO:0000256" key="5">
    <source>
        <dbReference type="ARBA" id="ARBA00023136"/>
    </source>
</evidence>
<name>A0A3Q2NWX1_FUNHE</name>
<feature type="domain" description="Ig-like" evidence="9">
    <location>
        <begin position="141"/>
        <end position="228"/>
    </location>
</feature>
<dbReference type="Gene3D" id="2.60.40.10">
    <property type="entry name" value="Immunoglobulins"/>
    <property type="match status" value="2"/>
</dbReference>
<dbReference type="STRING" id="8078.ENSFHEP00000003969"/>
<dbReference type="GO" id="GO:0009617">
    <property type="term" value="P:response to bacterium"/>
    <property type="evidence" value="ECO:0007669"/>
    <property type="project" value="TreeGrafter"/>
</dbReference>
<evidence type="ECO:0000256" key="3">
    <source>
        <dbReference type="ARBA" id="ARBA00022729"/>
    </source>
</evidence>
<dbReference type="AlphaFoldDB" id="A0A3Q2NWX1"/>
<keyword evidence="2" id="KW-1003">Cell membrane</keyword>